<dbReference type="Proteomes" id="UP001163823">
    <property type="component" value="Chromosome 8"/>
</dbReference>
<dbReference type="InterPro" id="IPR039647">
    <property type="entry name" value="EF_hand_pair_protein_CML-like"/>
</dbReference>
<feature type="domain" description="EF-hand" evidence="4">
    <location>
        <begin position="124"/>
        <end position="157"/>
    </location>
</feature>
<evidence type="ECO:0000313" key="5">
    <source>
        <dbReference type="EMBL" id="KAJ7959094.1"/>
    </source>
</evidence>
<sequence length="157" mass="16491">MAQTGGLSSEIESLSHVFGLVEAFRAFDGDNDGCITAAELGGILGSLGYNASEQDVRAMVQQGDKNKDGLLSLSEFLELNTKNLELGGVADLLKTAVEDLDADGDEVLTGEELYEMMGNLGVEMSIGDCQNVVASLDMDGDGAVSLEDLKLILNSLL</sequence>
<dbReference type="Gene3D" id="1.10.238.10">
    <property type="entry name" value="EF-hand"/>
    <property type="match status" value="2"/>
</dbReference>
<dbReference type="SUPFAM" id="SSF47473">
    <property type="entry name" value="EF-hand"/>
    <property type="match status" value="1"/>
</dbReference>
<dbReference type="PROSITE" id="PS00018">
    <property type="entry name" value="EF_HAND_1"/>
    <property type="match status" value="3"/>
</dbReference>
<proteinExistence type="predicted"/>
<comment type="caution">
    <text evidence="5">The sequence shown here is derived from an EMBL/GenBank/DDBJ whole genome shotgun (WGS) entry which is preliminary data.</text>
</comment>
<dbReference type="InterPro" id="IPR002048">
    <property type="entry name" value="EF_hand_dom"/>
</dbReference>
<evidence type="ECO:0000313" key="6">
    <source>
        <dbReference type="Proteomes" id="UP001163823"/>
    </source>
</evidence>
<evidence type="ECO:0000259" key="4">
    <source>
        <dbReference type="PROSITE" id="PS50222"/>
    </source>
</evidence>
<feature type="domain" description="EF-hand" evidence="4">
    <location>
        <begin position="51"/>
        <end position="86"/>
    </location>
</feature>
<dbReference type="Pfam" id="PF13499">
    <property type="entry name" value="EF-hand_7"/>
    <property type="match status" value="1"/>
</dbReference>
<name>A0AAD7LJ35_QUISA</name>
<reference evidence="5" key="1">
    <citation type="journal article" date="2023" name="Science">
        <title>Elucidation of the pathway for biosynthesis of saponin adjuvants from the soapbark tree.</title>
        <authorList>
            <person name="Reed J."/>
            <person name="Orme A."/>
            <person name="El-Demerdash A."/>
            <person name="Owen C."/>
            <person name="Martin L.B.B."/>
            <person name="Misra R.C."/>
            <person name="Kikuchi S."/>
            <person name="Rejzek M."/>
            <person name="Martin A.C."/>
            <person name="Harkess A."/>
            <person name="Leebens-Mack J."/>
            <person name="Louveau T."/>
            <person name="Stephenson M.J."/>
            <person name="Osbourn A."/>
        </authorList>
    </citation>
    <scope>NUCLEOTIDE SEQUENCE</scope>
    <source>
        <strain evidence="5">S10</strain>
    </source>
</reference>
<feature type="domain" description="EF-hand" evidence="4">
    <location>
        <begin position="15"/>
        <end position="50"/>
    </location>
</feature>
<evidence type="ECO:0000256" key="1">
    <source>
        <dbReference type="ARBA" id="ARBA00022723"/>
    </source>
</evidence>
<keyword evidence="6" id="KW-1185">Reference proteome</keyword>
<dbReference type="EMBL" id="JARAOO010000008">
    <property type="protein sequence ID" value="KAJ7959094.1"/>
    <property type="molecule type" value="Genomic_DNA"/>
</dbReference>
<dbReference type="SMART" id="SM00054">
    <property type="entry name" value="EFh"/>
    <property type="match status" value="4"/>
</dbReference>
<keyword evidence="3" id="KW-0106">Calcium</keyword>
<dbReference type="FunFam" id="1.10.238.10:FF:000178">
    <property type="entry name" value="Calmodulin-2 A"/>
    <property type="match status" value="1"/>
</dbReference>
<evidence type="ECO:0000256" key="2">
    <source>
        <dbReference type="ARBA" id="ARBA00022737"/>
    </source>
</evidence>
<protein>
    <submittedName>
        <fullName evidence="5">Calmodulin</fullName>
    </submittedName>
</protein>
<keyword evidence="2" id="KW-0677">Repeat</keyword>
<dbReference type="InterPro" id="IPR011992">
    <property type="entry name" value="EF-hand-dom_pair"/>
</dbReference>
<dbReference type="AlphaFoldDB" id="A0AAD7LJ35"/>
<dbReference type="PANTHER" id="PTHR10891">
    <property type="entry name" value="EF-HAND CALCIUM-BINDING DOMAIN CONTAINING PROTEIN"/>
    <property type="match status" value="1"/>
</dbReference>
<evidence type="ECO:0000256" key="3">
    <source>
        <dbReference type="ARBA" id="ARBA00022837"/>
    </source>
</evidence>
<dbReference type="KEGG" id="qsa:O6P43_019716"/>
<gene>
    <name evidence="5" type="ORF">O6P43_019716</name>
</gene>
<feature type="domain" description="EF-hand" evidence="4">
    <location>
        <begin position="88"/>
        <end position="123"/>
    </location>
</feature>
<dbReference type="Pfam" id="PF13833">
    <property type="entry name" value="EF-hand_8"/>
    <property type="match status" value="1"/>
</dbReference>
<dbReference type="CDD" id="cd00051">
    <property type="entry name" value="EFh"/>
    <property type="match status" value="2"/>
</dbReference>
<dbReference type="InterPro" id="IPR018247">
    <property type="entry name" value="EF_Hand_1_Ca_BS"/>
</dbReference>
<keyword evidence="1" id="KW-0479">Metal-binding</keyword>
<dbReference type="PROSITE" id="PS50222">
    <property type="entry name" value="EF_HAND_2"/>
    <property type="match status" value="4"/>
</dbReference>
<accession>A0AAD7LJ35</accession>
<dbReference type="GO" id="GO:0005509">
    <property type="term" value="F:calcium ion binding"/>
    <property type="evidence" value="ECO:0007669"/>
    <property type="project" value="InterPro"/>
</dbReference>
<organism evidence="5 6">
    <name type="scientific">Quillaja saponaria</name>
    <name type="common">Soap bark tree</name>
    <dbReference type="NCBI Taxonomy" id="32244"/>
    <lineage>
        <taxon>Eukaryota</taxon>
        <taxon>Viridiplantae</taxon>
        <taxon>Streptophyta</taxon>
        <taxon>Embryophyta</taxon>
        <taxon>Tracheophyta</taxon>
        <taxon>Spermatophyta</taxon>
        <taxon>Magnoliopsida</taxon>
        <taxon>eudicotyledons</taxon>
        <taxon>Gunneridae</taxon>
        <taxon>Pentapetalae</taxon>
        <taxon>rosids</taxon>
        <taxon>fabids</taxon>
        <taxon>Fabales</taxon>
        <taxon>Quillajaceae</taxon>
        <taxon>Quillaja</taxon>
    </lineage>
</organism>
<dbReference type="GO" id="GO:0043226">
    <property type="term" value="C:organelle"/>
    <property type="evidence" value="ECO:0007669"/>
    <property type="project" value="UniProtKB-ARBA"/>
</dbReference>